<sequence>MAEPDHTGGERQVTVPVRSAPLRRRRKDTNRPSTADTPAADKVADTGTTGGEVTEDTTVDDTVAGETVAEDAVAEHTVAGEKVADTGAEETAADVAAIEVPPGERSPVTLTESDDDVAAGDADTVEANLSYRQRRQRRQATTGESGPGGVTRSSALKRRSDRPIGWLVAGLLSVVVIIALLVTAAVFAIGLNRIDHRNDLRAEYSQFAQQMTVSMTSLNPKNVDAALKTMQDKTSGTAQQRLSQSMSQVVSLVREQNLEVASTVLSDAVTKATGSDGSVIVVYGWQMKPEDPKEETIVQTFRWRIDITRINGELKMTNFEWVT</sequence>
<dbReference type="PANTHER" id="PTHR37042">
    <property type="entry name" value="OUTER MEMBRANE PROTEIN RV1973"/>
    <property type="match status" value="1"/>
</dbReference>
<keyword evidence="6" id="KW-1185">Reference proteome</keyword>
<keyword evidence="4" id="KW-0812">Transmembrane</keyword>
<proteinExistence type="predicted"/>
<evidence type="ECO:0000313" key="6">
    <source>
        <dbReference type="Proteomes" id="UP000466307"/>
    </source>
</evidence>
<dbReference type="GO" id="GO:0016020">
    <property type="term" value="C:membrane"/>
    <property type="evidence" value="ECO:0007669"/>
    <property type="project" value="UniProtKB-SubCell"/>
</dbReference>
<evidence type="ECO:0008006" key="7">
    <source>
        <dbReference type="Google" id="ProtNLM"/>
    </source>
</evidence>
<keyword evidence="2 4" id="KW-0472">Membrane</keyword>
<evidence type="ECO:0000313" key="5">
    <source>
        <dbReference type="EMBL" id="NDK88254.1"/>
    </source>
</evidence>
<comment type="subcellular location">
    <subcellularLocation>
        <location evidence="1">Membrane</location>
    </subcellularLocation>
</comment>
<organism evidence="5 6">
    <name type="scientific">Gordonia desulfuricans</name>
    <dbReference type="NCBI Taxonomy" id="89051"/>
    <lineage>
        <taxon>Bacteria</taxon>
        <taxon>Bacillati</taxon>
        <taxon>Actinomycetota</taxon>
        <taxon>Actinomycetes</taxon>
        <taxon>Mycobacteriales</taxon>
        <taxon>Gordoniaceae</taxon>
        <taxon>Gordonia</taxon>
    </lineage>
</organism>
<comment type="caution">
    <text evidence="5">The sequence shown here is derived from an EMBL/GenBank/DDBJ whole genome shotgun (WGS) entry which is preliminary data.</text>
</comment>
<dbReference type="PANTHER" id="PTHR37042:SF4">
    <property type="entry name" value="OUTER MEMBRANE PROTEIN RV1973"/>
    <property type="match status" value="1"/>
</dbReference>
<feature type="region of interest" description="Disordered" evidence="3">
    <location>
        <begin position="1"/>
        <end position="59"/>
    </location>
</feature>
<reference evidence="5 6" key="1">
    <citation type="submission" date="2020-01" db="EMBL/GenBank/DDBJ databases">
        <title>Investigation of new actinobacteria for the biodesulphurisation of diesel fuel.</title>
        <authorList>
            <person name="Athi Narayanan S.M."/>
        </authorList>
    </citation>
    <scope>NUCLEOTIDE SEQUENCE [LARGE SCALE GENOMIC DNA]</scope>
    <source>
        <strain evidence="5 6">213E</strain>
    </source>
</reference>
<evidence type="ECO:0000256" key="2">
    <source>
        <dbReference type="ARBA" id="ARBA00023136"/>
    </source>
</evidence>
<dbReference type="EMBL" id="JAADZU010000003">
    <property type="protein sequence ID" value="NDK88254.1"/>
    <property type="molecule type" value="Genomic_DNA"/>
</dbReference>
<dbReference type="Proteomes" id="UP000466307">
    <property type="component" value="Unassembled WGS sequence"/>
</dbReference>
<protein>
    <recommendedName>
        <fullName evidence="7">Mammalian cell entry protein</fullName>
    </recommendedName>
</protein>
<evidence type="ECO:0000256" key="3">
    <source>
        <dbReference type="SAM" id="MobiDB-lite"/>
    </source>
</evidence>
<name>A0A7K3LJ34_9ACTN</name>
<dbReference type="AlphaFoldDB" id="A0A7K3LJ34"/>
<gene>
    <name evidence="5" type="ORF">GYA93_01445</name>
</gene>
<evidence type="ECO:0000256" key="4">
    <source>
        <dbReference type="SAM" id="Phobius"/>
    </source>
</evidence>
<feature type="region of interest" description="Disordered" evidence="3">
    <location>
        <begin position="129"/>
        <end position="156"/>
    </location>
</feature>
<accession>A0A7K3LJ34</accession>
<evidence type="ECO:0000256" key="1">
    <source>
        <dbReference type="ARBA" id="ARBA00004370"/>
    </source>
</evidence>
<feature type="transmembrane region" description="Helical" evidence="4">
    <location>
        <begin position="164"/>
        <end position="191"/>
    </location>
</feature>
<keyword evidence="4" id="KW-1133">Transmembrane helix</keyword>